<dbReference type="InterPro" id="IPR003760">
    <property type="entry name" value="PnrA-like"/>
</dbReference>
<evidence type="ECO:0000256" key="3">
    <source>
        <dbReference type="ARBA" id="ARBA00022729"/>
    </source>
</evidence>
<sequence precursor="true">MKKINLVRTIAVVAIVIMLIPLVFTGCSNKSKNLGVALITSAAGANDKGYNQSAIKGLEKAKEKLGIDYKVVESTDIPGSLTQLAEAGYKLIFSLEYNFDALINGVGGNKPIAEQYPDTTFVIFNDNPNVNADGATIHNNVISVLFDVHEASFMAGVLSVLVNENAKVLFNEQDYNFTEGDAGRKIGFLGGSKSNGITVFSYGYAEGINYMAEQLGVHYTYYSDYNAGFSDSAAGATKANTYYQDGANIVNAVAGSVGDGVDSKAKEVKKLSIEVDANKDDNQPGYVLTSVLKNTEVPVYEIVEKFKNNELDQMKGKTLTYDLASGATGITDLSTIGSKITDAGKEKWAEIKNELSTVASKIASGEIKVTNAQAGESFDKSKLTHLSMPND</sequence>
<dbReference type="EMBL" id="CP003065">
    <property type="protein sequence ID" value="AEV69060.1"/>
    <property type="molecule type" value="Genomic_DNA"/>
</dbReference>
<protein>
    <submittedName>
        <fullName evidence="8">Putative ABC-type transport system, periplasmic component/surface lipoprotein</fullName>
    </submittedName>
</protein>
<evidence type="ECO:0000313" key="8">
    <source>
        <dbReference type="EMBL" id="AEV69060.1"/>
    </source>
</evidence>
<keyword evidence="3" id="KW-0732">Signal</keyword>
<dbReference type="GO" id="GO:0005886">
    <property type="term" value="C:plasma membrane"/>
    <property type="evidence" value="ECO:0007669"/>
    <property type="project" value="UniProtKB-SubCell"/>
</dbReference>
<organism evidence="8 9">
    <name type="scientific">Acetivibrio clariflavus (strain DSM 19732 / NBRC 101661 / EBR45)</name>
    <name type="common">Clostridium clariflavum</name>
    <dbReference type="NCBI Taxonomy" id="720554"/>
    <lineage>
        <taxon>Bacteria</taxon>
        <taxon>Bacillati</taxon>
        <taxon>Bacillota</taxon>
        <taxon>Clostridia</taxon>
        <taxon>Eubacteriales</taxon>
        <taxon>Oscillospiraceae</taxon>
        <taxon>Acetivibrio</taxon>
    </lineage>
</organism>
<evidence type="ECO:0000256" key="2">
    <source>
        <dbReference type="ARBA" id="ARBA00022475"/>
    </source>
</evidence>
<dbReference type="STRING" id="720554.Clocl_2485"/>
<feature type="transmembrane region" description="Helical" evidence="6">
    <location>
        <begin position="7"/>
        <end position="24"/>
    </location>
</feature>
<evidence type="ECO:0000259" key="7">
    <source>
        <dbReference type="Pfam" id="PF02608"/>
    </source>
</evidence>
<name>G8LZX0_ACECE</name>
<keyword evidence="9" id="KW-1185">Reference proteome</keyword>
<dbReference type="RefSeq" id="WP_014255628.1">
    <property type="nucleotide sequence ID" value="NC_016627.1"/>
</dbReference>
<gene>
    <name evidence="8" type="ordered locus">Clocl_2485</name>
</gene>
<dbReference type="InterPro" id="IPR050957">
    <property type="entry name" value="BMP_lipoprotein"/>
</dbReference>
<evidence type="ECO:0000256" key="4">
    <source>
        <dbReference type="ARBA" id="ARBA00023136"/>
    </source>
</evidence>
<evidence type="ECO:0000256" key="5">
    <source>
        <dbReference type="ARBA" id="ARBA00023288"/>
    </source>
</evidence>
<keyword evidence="5 8" id="KW-0449">Lipoprotein</keyword>
<dbReference type="OrthoDB" id="9769871at2"/>
<keyword evidence="6" id="KW-1133">Transmembrane helix</keyword>
<feature type="domain" description="ABC transporter substrate-binding protein PnrA-like" evidence="7">
    <location>
        <begin position="42"/>
        <end position="358"/>
    </location>
</feature>
<dbReference type="Proteomes" id="UP000005435">
    <property type="component" value="Chromosome"/>
</dbReference>
<dbReference type="Gene3D" id="3.40.50.2300">
    <property type="match status" value="2"/>
</dbReference>
<evidence type="ECO:0000256" key="1">
    <source>
        <dbReference type="ARBA" id="ARBA00004236"/>
    </source>
</evidence>
<dbReference type="Pfam" id="PF02608">
    <property type="entry name" value="Bmp"/>
    <property type="match status" value="1"/>
</dbReference>
<reference evidence="8 9" key="2">
    <citation type="journal article" date="2012" name="Stand. Genomic Sci.">
        <title>Complete Genome Sequence of Clostridium clariflavum DSM 19732.</title>
        <authorList>
            <person name="Izquierdo J.A."/>
            <person name="Goodwin L."/>
            <person name="Davenport K.W."/>
            <person name="Teshima H."/>
            <person name="Bruce D."/>
            <person name="Detter C."/>
            <person name="Tapia R."/>
            <person name="Han S."/>
            <person name="Land M."/>
            <person name="Hauser L."/>
            <person name="Jeffries C.D."/>
            <person name="Han J."/>
            <person name="Pitluck S."/>
            <person name="Nolan M."/>
            <person name="Chen A."/>
            <person name="Huntemann M."/>
            <person name="Mavromatis K."/>
            <person name="Mikhailova N."/>
            <person name="Liolios K."/>
            <person name="Woyke T."/>
            <person name="Lynd L.R."/>
        </authorList>
    </citation>
    <scope>NUCLEOTIDE SEQUENCE [LARGE SCALE GENOMIC DNA]</scope>
    <source>
        <strain evidence="9">DSM 19732 / NBRC 101661 / EBR45</strain>
    </source>
</reference>
<dbReference type="InterPro" id="IPR008107">
    <property type="entry name" value="Mycoplasma_p48"/>
</dbReference>
<keyword evidence="4 6" id="KW-0472">Membrane</keyword>
<keyword evidence="2" id="KW-1003">Cell membrane</keyword>
<dbReference type="PRINTS" id="PR01733">
    <property type="entry name" value="LIPPROTEIN48"/>
</dbReference>
<accession>G8LZX0</accession>
<evidence type="ECO:0000313" key="9">
    <source>
        <dbReference type="Proteomes" id="UP000005435"/>
    </source>
</evidence>
<reference evidence="9" key="1">
    <citation type="submission" date="2011-12" db="EMBL/GenBank/DDBJ databases">
        <title>Complete sequence of Clostridium clariflavum DSM 19732.</title>
        <authorList>
            <consortium name="US DOE Joint Genome Institute"/>
            <person name="Lucas S."/>
            <person name="Han J."/>
            <person name="Lapidus A."/>
            <person name="Cheng J.-F."/>
            <person name="Goodwin L."/>
            <person name="Pitluck S."/>
            <person name="Peters L."/>
            <person name="Teshima H."/>
            <person name="Detter J.C."/>
            <person name="Han C."/>
            <person name="Tapia R."/>
            <person name="Land M."/>
            <person name="Hauser L."/>
            <person name="Kyrpides N."/>
            <person name="Ivanova N."/>
            <person name="Pagani I."/>
            <person name="Kitzmiller T."/>
            <person name="Lynd L."/>
            <person name="Izquierdo J."/>
            <person name="Woyke T."/>
        </authorList>
    </citation>
    <scope>NUCLEOTIDE SEQUENCE [LARGE SCALE GENOMIC DNA]</scope>
    <source>
        <strain evidence="9">DSM 19732 / NBRC 101661 / EBR45</strain>
    </source>
</reference>
<dbReference type="PANTHER" id="PTHR34296:SF2">
    <property type="entry name" value="ABC TRANSPORTER GUANOSINE-BINDING PROTEIN NUPN"/>
    <property type="match status" value="1"/>
</dbReference>
<dbReference type="KEGG" id="ccl:Clocl_2485"/>
<dbReference type="CDD" id="cd06354">
    <property type="entry name" value="PBP1_PrnA-like"/>
    <property type="match status" value="1"/>
</dbReference>
<dbReference type="AlphaFoldDB" id="G8LZX0"/>
<evidence type="ECO:0000256" key="6">
    <source>
        <dbReference type="SAM" id="Phobius"/>
    </source>
</evidence>
<dbReference type="eggNOG" id="COG1744">
    <property type="taxonomic scope" value="Bacteria"/>
</dbReference>
<keyword evidence="6" id="KW-0812">Transmembrane</keyword>
<proteinExistence type="predicted"/>
<dbReference type="HOGENOM" id="CLU_038813_0_0_9"/>
<comment type="subcellular location">
    <subcellularLocation>
        <location evidence="1">Cell membrane</location>
    </subcellularLocation>
</comment>
<dbReference type="PROSITE" id="PS51257">
    <property type="entry name" value="PROKAR_LIPOPROTEIN"/>
    <property type="match status" value="1"/>
</dbReference>
<dbReference type="PANTHER" id="PTHR34296">
    <property type="entry name" value="TRANSCRIPTIONAL ACTIVATOR PROTEIN MED"/>
    <property type="match status" value="1"/>
</dbReference>